<dbReference type="GO" id="GO:0015661">
    <property type="term" value="F:L-lysine efflux transmembrane transporter activity"/>
    <property type="evidence" value="ECO:0007669"/>
    <property type="project" value="InterPro"/>
</dbReference>
<dbReference type="RefSeq" id="WP_091347223.1">
    <property type="nucleotide sequence ID" value="NZ_FMAQ01000002.1"/>
</dbReference>
<dbReference type="PANTHER" id="PTHR35804">
    <property type="entry name" value="LYSINE EXPORTER LYSO"/>
    <property type="match status" value="1"/>
</dbReference>
<feature type="transmembrane region" description="Helical" evidence="1">
    <location>
        <begin position="33"/>
        <end position="49"/>
    </location>
</feature>
<dbReference type="Proteomes" id="UP000199670">
    <property type="component" value="Unassembled WGS sequence"/>
</dbReference>
<dbReference type="STRING" id="1798182.GA0061081_102366"/>
<dbReference type="GO" id="GO:0005886">
    <property type="term" value="C:plasma membrane"/>
    <property type="evidence" value="ECO:0007669"/>
    <property type="project" value="TreeGrafter"/>
</dbReference>
<feature type="transmembrane region" description="Helical" evidence="1">
    <location>
        <begin position="61"/>
        <end position="87"/>
    </location>
</feature>
<dbReference type="InterPro" id="IPR005642">
    <property type="entry name" value="LysO"/>
</dbReference>
<gene>
    <name evidence="2" type="ORF">GA0061081_102366</name>
</gene>
<keyword evidence="1" id="KW-0812">Transmembrane</keyword>
<feature type="transmembrane region" description="Helical" evidence="1">
    <location>
        <begin position="166"/>
        <end position="189"/>
    </location>
</feature>
<dbReference type="OrthoDB" id="5451742at2"/>
<dbReference type="PANTHER" id="PTHR35804:SF1">
    <property type="entry name" value="LYSINE EXPORTER LYSO"/>
    <property type="match status" value="1"/>
</dbReference>
<organism evidence="2 3">
    <name type="scientific">Gilliamella bombicola</name>
    <dbReference type="NCBI Taxonomy" id="1798182"/>
    <lineage>
        <taxon>Bacteria</taxon>
        <taxon>Pseudomonadati</taxon>
        <taxon>Pseudomonadota</taxon>
        <taxon>Gammaproteobacteria</taxon>
        <taxon>Orbales</taxon>
        <taxon>Orbaceae</taxon>
        <taxon>Gilliamella</taxon>
    </lineage>
</organism>
<sequence>MYFGILIALIPLGLGYLIKIKNNSWMTKINQTLSWMVYLILFIMGAELAHLDNLTTNLQIILYYAIVLFICTFGGNFIVLIIFDYIFPRKADKTDHTYASRFKMIIESLRVCIALIIGFICGLLPLFIWQYAENITQVVLVFLLFLIGIQLRSNNISIKQILLNKIGIVTTLLVVISAFLGGVIGSFILNLPTRVGLAMSSGFGWYSLSGILMTEAHGPIIGSATFLNDILRELCAIILIPTLIKRYQLTTLGLCGATSMDFTLPMLQKGGGIAIVPAAIAQGFLLTLIMPIFITLFNYGGVGL</sequence>
<dbReference type="Pfam" id="PF03956">
    <property type="entry name" value="Lys_export"/>
    <property type="match status" value="1"/>
</dbReference>
<evidence type="ECO:0000313" key="2">
    <source>
        <dbReference type="EMBL" id="SCB92765.1"/>
    </source>
</evidence>
<reference evidence="3" key="1">
    <citation type="submission" date="2016-08" db="EMBL/GenBank/DDBJ databases">
        <authorList>
            <person name="Varghese N."/>
            <person name="Submissions Spin"/>
        </authorList>
    </citation>
    <scope>NUCLEOTIDE SEQUENCE [LARGE SCALE GENOMIC DNA]</scope>
    <source>
        <strain evidence="3">R-53248</strain>
    </source>
</reference>
<feature type="transmembrane region" description="Helical" evidence="1">
    <location>
        <begin position="273"/>
        <end position="299"/>
    </location>
</feature>
<name>A0A1C4ADX2_9GAMM</name>
<feature type="transmembrane region" description="Helical" evidence="1">
    <location>
        <begin position="6"/>
        <end position="21"/>
    </location>
</feature>
<feature type="transmembrane region" description="Helical" evidence="1">
    <location>
        <begin position="108"/>
        <end position="129"/>
    </location>
</feature>
<evidence type="ECO:0000256" key="1">
    <source>
        <dbReference type="SAM" id="Phobius"/>
    </source>
</evidence>
<accession>A0A1C4ADX2</accession>
<proteinExistence type="predicted"/>
<keyword evidence="3" id="KW-1185">Reference proteome</keyword>
<dbReference type="EMBL" id="FMAQ01000002">
    <property type="protein sequence ID" value="SCB92765.1"/>
    <property type="molecule type" value="Genomic_DNA"/>
</dbReference>
<keyword evidence="1" id="KW-1133">Transmembrane helix</keyword>
<protein>
    <submittedName>
        <fullName evidence="2">Uncharacterized membrane protein YbjE, DUF340 family</fullName>
    </submittedName>
</protein>
<evidence type="ECO:0000313" key="3">
    <source>
        <dbReference type="Proteomes" id="UP000199670"/>
    </source>
</evidence>
<keyword evidence="1" id="KW-0472">Membrane</keyword>
<feature type="transmembrane region" description="Helical" evidence="1">
    <location>
        <begin position="135"/>
        <end position="154"/>
    </location>
</feature>
<dbReference type="AlphaFoldDB" id="A0A1C4ADX2"/>